<protein>
    <recommendedName>
        <fullName evidence="4">Kinase</fullName>
        <ecNumber evidence="4">2.7.-.-</ecNumber>
    </recommendedName>
</protein>
<dbReference type="SUPFAM" id="SSF56104">
    <property type="entry name" value="SAICAR synthase-like"/>
    <property type="match status" value="1"/>
</dbReference>
<dbReference type="Gene3D" id="3.30.470.160">
    <property type="entry name" value="Inositol polyphosphate kinase"/>
    <property type="match status" value="1"/>
</dbReference>
<dbReference type="Pfam" id="PF03770">
    <property type="entry name" value="IPK"/>
    <property type="match status" value="1"/>
</dbReference>
<gene>
    <name evidence="7" type="primary">LOC106464270</name>
</gene>
<evidence type="ECO:0000256" key="3">
    <source>
        <dbReference type="ARBA" id="ARBA00022777"/>
    </source>
</evidence>
<accession>A0ABM1BDM4</accession>
<keyword evidence="3 4" id="KW-0418">Kinase</keyword>
<evidence type="ECO:0000256" key="4">
    <source>
        <dbReference type="RuleBase" id="RU363090"/>
    </source>
</evidence>
<dbReference type="PANTHER" id="PTHR12400">
    <property type="entry name" value="INOSITOL POLYPHOSPHATE KINASE"/>
    <property type="match status" value="1"/>
</dbReference>
<evidence type="ECO:0000313" key="7">
    <source>
        <dbReference type="RefSeq" id="XP_013779851.1"/>
    </source>
</evidence>
<reference evidence="7" key="1">
    <citation type="submission" date="2025-08" db="UniProtKB">
        <authorList>
            <consortium name="RefSeq"/>
        </authorList>
    </citation>
    <scope>IDENTIFICATION</scope>
    <source>
        <tissue evidence="7">Muscle</tissue>
    </source>
</reference>
<keyword evidence="6" id="KW-1185">Reference proteome</keyword>
<dbReference type="GeneID" id="106464270"/>
<dbReference type="EC" id="2.7.-.-" evidence="4"/>
<dbReference type="Proteomes" id="UP000694941">
    <property type="component" value="Unplaced"/>
</dbReference>
<evidence type="ECO:0000313" key="6">
    <source>
        <dbReference type="Proteomes" id="UP000694941"/>
    </source>
</evidence>
<organism evidence="6 7">
    <name type="scientific">Limulus polyphemus</name>
    <name type="common">Atlantic horseshoe crab</name>
    <dbReference type="NCBI Taxonomy" id="6850"/>
    <lineage>
        <taxon>Eukaryota</taxon>
        <taxon>Metazoa</taxon>
        <taxon>Ecdysozoa</taxon>
        <taxon>Arthropoda</taxon>
        <taxon>Chelicerata</taxon>
        <taxon>Merostomata</taxon>
        <taxon>Xiphosura</taxon>
        <taxon>Limulidae</taxon>
        <taxon>Limulus</taxon>
    </lineage>
</organism>
<keyword evidence="2 4" id="KW-0808">Transferase</keyword>
<evidence type="ECO:0000256" key="5">
    <source>
        <dbReference type="SAM" id="MobiDB-lite"/>
    </source>
</evidence>
<comment type="similarity">
    <text evidence="1 4">Belongs to the inositol phosphokinase (IPK) family.</text>
</comment>
<sequence length="458" mass="52068">MVYTDHLTDQAGMEDLDGSAPSPITPDPTGAGAVRKSPSIKVMYPFTHQVGGHTQMLLLERDTLCKPLIQRELHFYLNVPREMQYFVPCYKGVIKVRHVDKSPTCLQTNKTSMAPSKKSNQKQNNNSIEKWHCETEQQYRVQVYSYKDEITVLNDPVSQFLKENKHTSSSQSYFLLLENVASHFCHPCILDLKMGTRQHGDDAPDDKRSRQMAKCAASTSATLGVRLCGMQVYQANCRNYVWKDKYYGRSLDECGLKCALYQFFHNGIQLQVRLIERVLEKLQELRRAVEKQHSFRFYSSSLLLLYQGCGHNGNSHGFGDRLEAISSYNRISPISDESLELKFLGEHSFCDTEISAPLRSRSCESLFENVKDSNDTSAMSQSWWSSNKTSVHLCTPTISSGTSAVDVRMIDFAHTTYKGYKGDTTVHNGPDDGYLLGLDNLIRLLRELQQMKHCLRVP</sequence>
<name>A0ABM1BDM4_LIMPO</name>
<evidence type="ECO:0000256" key="2">
    <source>
        <dbReference type="ARBA" id="ARBA00022679"/>
    </source>
</evidence>
<dbReference type="PANTHER" id="PTHR12400:SF21">
    <property type="entry name" value="KINASE"/>
    <property type="match status" value="1"/>
</dbReference>
<dbReference type="RefSeq" id="XP_013779851.1">
    <property type="nucleotide sequence ID" value="XM_013924397.2"/>
</dbReference>
<proteinExistence type="inferred from homology"/>
<evidence type="ECO:0000256" key="1">
    <source>
        <dbReference type="ARBA" id="ARBA00007374"/>
    </source>
</evidence>
<dbReference type="InterPro" id="IPR038286">
    <property type="entry name" value="IPK_sf"/>
</dbReference>
<feature type="region of interest" description="Disordered" evidence="5">
    <location>
        <begin position="1"/>
        <end position="35"/>
    </location>
</feature>
<dbReference type="InterPro" id="IPR005522">
    <property type="entry name" value="IPK"/>
</dbReference>